<sequence>MNLDFSSISNREKRMLLMLFGVLLMVVSYMLVFRPQMERASETAIQNEGLDTRLNELLSMAEKKDYYQRETQNMQEEIDAYCEKFPADIKEEDGIVLAQNIEKAAGITIDTVGTGVRLMVSEDGTVSEEADEQQQTLSEQDNAATKEQVDAIEGNTQASTETQKQTDDALMEDSPTLYRTQDTFSYKGSYENLKKAVTYINSQTGRMTVDSITMAFDSGTGGLTGTLTVNIYSMSGIGTQYHEPDAGTSIYGKKNLFGTLEKKNK</sequence>
<feature type="compositionally biased region" description="Polar residues" evidence="1">
    <location>
        <begin position="154"/>
        <end position="163"/>
    </location>
</feature>
<accession>A0A6N7YE41</accession>
<keyword evidence="2" id="KW-1133">Transmembrane helix</keyword>
<keyword evidence="2" id="KW-0812">Transmembrane</keyword>
<dbReference type="AlphaFoldDB" id="A0A6N7YE41"/>
<protein>
    <submittedName>
        <fullName evidence="3">Uncharacterized protein</fullName>
    </submittedName>
</protein>
<gene>
    <name evidence="3" type="ORF">FYJ25_02340</name>
</gene>
<dbReference type="Proteomes" id="UP000433359">
    <property type="component" value="Unassembled WGS sequence"/>
</dbReference>
<evidence type="ECO:0000313" key="4">
    <source>
        <dbReference type="Proteomes" id="UP000433359"/>
    </source>
</evidence>
<feature type="region of interest" description="Disordered" evidence="1">
    <location>
        <begin position="124"/>
        <end position="173"/>
    </location>
</feature>
<dbReference type="EMBL" id="VULP01000002">
    <property type="protein sequence ID" value="MSU81228.1"/>
    <property type="molecule type" value="Genomic_DNA"/>
</dbReference>
<evidence type="ECO:0000313" key="3">
    <source>
        <dbReference type="EMBL" id="MSU81228.1"/>
    </source>
</evidence>
<evidence type="ECO:0000256" key="2">
    <source>
        <dbReference type="SAM" id="Phobius"/>
    </source>
</evidence>
<keyword evidence="2" id="KW-0472">Membrane</keyword>
<dbReference type="RefSeq" id="WP_154580431.1">
    <property type="nucleotide sequence ID" value="NZ_VULP01000002.1"/>
</dbReference>
<reference evidence="3 4" key="1">
    <citation type="submission" date="2019-08" db="EMBL/GenBank/DDBJ databases">
        <title>In-depth cultivation of the pig gut microbiome towards novel bacterial diversity and tailored functional studies.</title>
        <authorList>
            <person name="Wylensek D."/>
            <person name="Hitch T.C.A."/>
            <person name="Clavel T."/>
        </authorList>
    </citation>
    <scope>NUCLEOTIDE SEQUENCE [LARGE SCALE GENOMIC DNA]</scope>
    <source>
        <strain evidence="3 4">BSM-383-APC-4H</strain>
    </source>
</reference>
<feature type="transmembrane region" description="Helical" evidence="2">
    <location>
        <begin position="15"/>
        <end position="33"/>
    </location>
</feature>
<proteinExistence type="predicted"/>
<comment type="caution">
    <text evidence="3">The sequence shown here is derived from an EMBL/GenBank/DDBJ whole genome shotgun (WGS) entry which is preliminary data.</text>
</comment>
<evidence type="ECO:0000256" key="1">
    <source>
        <dbReference type="SAM" id="MobiDB-lite"/>
    </source>
</evidence>
<organism evidence="3 4">
    <name type="scientific">Anaerobutyricum soehngenii</name>
    <dbReference type="NCBI Taxonomy" id="105843"/>
    <lineage>
        <taxon>Bacteria</taxon>
        <taxon>Bacillati</taxon>
        <taxon>Bacillota</taxon>
        <taxon>Clostridia</taxon>
        <taxon>Lachnospirales</taxon>
        <taxon>Lachnospiraceae</taxon>
        <taxon>Anaerobutyricum</taxon>
    </lineage>
</organism>
<feature type="compositionally biased region" description="Polar residues" evidence="1">
    <location>
        <begin position="133"/>
        <end position="145"/>
    </location>
</feature>
<name>A0A6N7YE41_9FIRM</name>